<feature type="compositionally biased region" description="Polar residues" evidence="1">
    <location>
        <begin position="24"/>
        <end position="47"/>
    </location>
</feature>
<proteinExistence type="predicted"/>
<evidence type="ECO:0000313" key="2">
    <source>
        <dbReference type="EMBL" id="QSS60319.1"/>
    </source>
</evidence>
<dbReference type="VEuPathDB" id="FungiDB:I7I51_05117"/>
<accession>A0A8A1M2L9</accession>
<evidence type="ECO:0000256" key="1">
    <source>
        <dbReference type="SAM" id="MobiDB-lite"/>
    </source>
</evidence>
<dbReference type="OrthoDB" id="4188447at2759"/>
<dbReference type="Proteomes" id="UP000663671">
    <property type="component" value="Chromosome 4"/>
</dbReference>
<evidence type="ECO:0000313" key="3">
    <source>
        <dbReference type="Proteomes" id="UP000663671"/>
    </source>
</evidence>
<feature type="region of interest" description="Disordered" evidence="1">
    <location>
        <begin position="17"/>
        <end position="81"/>
    </location>
</feature>
<gene>
    <name evidence="2" type="ORF">I7I51_05117</name>
</gene>
<feature type="compositionally biased region" description="Basic and acidic residues" evidence="1">
    <location>
        <begin position="148"/>
        <end position="159"/>
    </location>
</feature>
<sequence length="238" mass="26372">MTTPVAMERLLLQDGVPRLHTATRPPQLNPTVTGPQSRCDPCNSTSNEDSETDFEMVEATPEPDGSENNQSAKIPSILSNTDDNENLDPYLLCTLSLMEEQDDENDSFLLVVLYRRDGQPGLSPLLGGDQVYSWMPATPDPYDYASQDDIHTEHSDSEPSSRVNSAILNPFDFAAHRNDPGVNMMWSMFMSTSSTSSSYMNCSGRSESGSIYARSAETHLDDVMDGRMERCPEVMEVI</sequence>
<reference evidence="2" key="1">
    <citation type="submission" date="2021-01" db="EMBL/GenBank/DDBJ databases">
        <title>Chromosome-level genome assembly of a human fungal pathogen reveals clustering of transcriptionally co-regulated genes.</title>
        <authorList>
            <person name="Voorhies M."/>
            <person name="Cohen S."/>
            <person name="Shea T.P."/>
            <person name="Petrus S."/>
            <person name="Munoz J.F."/>
            <person name="Poplawski S."/>
            <person name="Goldman W.E."/>
            <person name="Michael T."/>
            <person name="Cuomo C.A."/>
            <person name="Sil A."/>
            <person name="Beyhan S."/>
        </authorList>
    </citation>
    <scope>NUCLEOTIDE SEQUENCE</scope>
    <source>
        <strain evidence="2">WU24</strain>
    </source>
</reference>
<name>A0A8A1M2L9_AJECA</name>
<dbReference type="AlphaFoldDB" id="A0A8A1M2L9"/>
<organism evidence="2 3">
    <name type="scientific">Ajellomyces capsulatus</name>
    <name type="common">Darling's disease fungus</name>
    <name type="synonym">Histoplasma capsulatum</name>
    <dbReference type="NCBI Taxonomy" id="5037"/>
    <lineage>
        <taxon>Eukaryota</taxon>
        <taxon>Fungi</taxon>
        <taxon>Dikarya</taxon>
        <taxon>Ascomycota</taxon>
        <taxon>Pezizomycotina</taxon>
        <taxon>Eurotiomycetes</taxon>
        <taxon>Eurotiomycetidae</taxon>
        <taxon>Onygenales</taxon>
        <taxon>Ajellomycetaceae</taxon>
        <taxon>Histoplasma</taxon>
    </lineage>
</organism>
<dbReference type="EMBL" id="CP069110">
    <property type="protein sequence ID" value="QSS60319.1"/>
    <property type="molecule type" value="Genomic_DNA"/>
</dbReference>
<feature type="region of interest" description="Disordered" evidence="1">
    <location>
        <begin position="144"/>
        <end position="163"/>
    </location>
</feature>
<protein>
    <submittedName>
        <fullName evidence="2">Uncharacterized protein</fullName>
    </submittedName>
</protein>
<feature type="compositionally biased region" description="Polar residues" evidence="1">
    <location>
        <begin position="66"/>
        <end position="81"/>
    </location>
</feature>